<evidence type="ECO:0000313" key="3">
    <source>
        <dbReference type="EMBL" id="MFC0470168.1"/>
    </source>
</evidence>
<evidence type="ECO:0000313" key="4">
    <source>
        <dbReference type="Proteomes" id="UP001589838"/>
    </source>
</evidence>
<name>A0ABV6KA32_9BACI</name>
<dbReference type="InterPro" id="IPR049046">
    <property type="entry name" value="Beta-AFase-like_GH127_middle"/>
</dbReference>
<proteinExistence type="predicted"/>
<evidence type="ECO:0000259" key="2">
    <source>
        <dbReference type="Pfam" id="PF20736"/>
    </source>
</evidence>
<accession>A0ABV6KA32</accession>
<dbReference type="SUPFAM" id="SSF48208">
    <property type="entry name" value="Six-hairpin glycosidases"/>
    <property type="match status" value="1"/>
</dbReference>
<gene>
    <name evidence="3" type="ORF">ACFFHM_06425</name>
</gene>
<dbReference type="PANTHER" id="PTHR31151">
    <property type="entry name" value="PROLINE-TRNA LIGASE (DUF1680)"/>
    <property type="match status" value="1"/>
</dbReference>
<dbReference type="RefSeq" id="WP_335958857.1">
    <property type="nucleotide sequence ID" value="NZ_JAXBLX010000003.1"/>
</dbReference>
<feature type="domain" description="Non-reducing end beta-L-arabinofuranosidase-like GH127 catalytic" evidence="1">
    <location>
        <begin position="56"/>
        <end position="444"/>
    </location>
</feature>
<sequence length="650" mass="73648">MLKKSFLIKHVQSQTFNLKEIEVSYIKNNTACFIAKIYSLKIEVSRLFTNFTLDEVVLTDKYFAFRRELVKKYIVEFDTNRLMHTFKINAGIPSNAEPLGGWEDVECGLRGHFVGHFLSACSKFAYADKDEFLKTKANEIVDIMDLCAKSNGYLSAFEEEKLDMLEFEENRNVWAPYYTLHKIMQGLVDCHIFLSSDKSLALAVNLAYYIHRRFENLSFWKIDGILRCTKVNPVNEFGGIGDSLYTLYDITGDSKILELANIFDRDYFIDNLEADNDVLENLHANTHLPMIIAVMHRYNISGEKKYKTAAVNFYDYLLGRTFANGNSSSKATAFIKGGVSEKSEHWGGFGTLGDALKGGESESCCAHNTERILERLFEWSASIEYLDHMEILKYNAILNSASDKTGLSQYHQPMGSCAVKKFSGLFDSFWCCTASGVEAMSEIQKNIWFKNEDAILLNAFISSKVVWNEKNAKITQLTEFPDNLTSTLMIEVAAPTKFKLMLKGEAVKAIKINSILIDLKKEHGYIVIDRVFNNKDKIEIEIDIFLHLVPLQGSEGLAAVMFGNVLLAQIGQTSPLKGITNRNINETFVKLQKDRLEFAVDDDQGNKVTFIPLYKVEEKEYTVYLDLTGTLSQNSSFSFAKDGSAAYEET</sequence>
<reference evidence="3 4" key="1">
    <citation type="submission" date="2024-09" db="EMBL/GenBank/DDBJ databases">
        <authorList>
            <person name="Sun Q."/>
            <person name="Mori K."/>
        </authorList>
    </citation>
    <scope>NUCLEOTIDE SEQUENCE [LARGE SCALE GENOMIC DNA]</scope>
    <source>
        <strain evidence="3 4">NCAIM B.02610</strain>
    </source>
</reference>
<dbReference type="Pfam" id="PF20736">
    <property type="entry name" value="Glyco_hydro127M"/>
    <property type="match status" value="1"/>
</dbReference>
<organism evidence="3 4">
    <name type="scientific">Halalkalibacter kiskunsagensis</name>
    <dbReference type="NCBI Taxonomy" id="1548599"/>
    <lineage>
        <taxon>Bacteria</taxon>
        <taxon>Bacillati</taxon>
        <taxon>Bacillota</taxon>
        <taxon>Bacilli</taxon>
        <taxon>Bacillales</taxon>
        <taxon>Bacillaceae</taxon>
        <taxon>Halalkalibacter</taxon>
    </lineage>
</organism>
<evidence type="ECO:0000259" key="1">
    <source>
        <dbReference type="Pfam" id="PF07944"/>
    </source>
</evidence>
<dbReference type="Pfam" id="PF07944">
    <property type="entry name" value="Beta-AFase-like_GH127_cat"/>
    <property type="match status" value="1"/>
</dbReference>
<protein>
    <submittedName>
        <fullName evidence="3">Beta-L-arabinofuranosidase domain-containing protein</fullName>
    </submittedName>
</protein>
<feature type="domain" description="Non-reducing end beta-L-arabinofuranosidase-like GH127 middle" evidence="2">
    <location>
        <begin position="455"/>
        <end position="543"/>
    </location>
</feature>
<dbReference type="InterPro" id="IPR012878">
    <property type="entry name" value="Beta-AFase-like_GH127_cat"/>
</dbReference>
<dbReference type="Proteomes" id="UP001589838">
    <property type="component" value="Unassembled WGS sequence"/>
</dbReference>
<keyword evidence="4" id="KW-1185">Reference proteome</keyword>
<dbReference type="InterPro" id="IPR008928">
    <property type="entry name" value="6-hairpin_glycosidase_sf"/>
</dbReference>
<dbReference type="EMBL" id="JBHLUX010000017">
    <property type="protein sequence ID" value="MFC0470168.1"/>
    <property type="molecule type" value="Genomic_DNA"/>
</dbReference>
<dbReference type="PANTHER" id="PTHR31151:SF0">
    <property type="entry name" value="PROLINE-TRNA LIGASE (DUF1680)"/>
    <property type="match status" value="1"/>
</dbReference>
<comment type="caution">
    <text evidence="3">The sequence shown here is derived from an EMBL/GenBank/DDBJ whole genome shotgun (WGS) entry which is preliminary data.</text>
</comment>